<organism evidence="1 2">
    <name type="scientific">Promicromonospora iranensis</name>
    <dbReference type="NCBI Taxonomy" id="1105144"/>
    <lineage>
        <taxon>Bacteria</taxon>
        <taxon>Bacillati</taxon>
        <taxon>Actinomycetota</taxon>
        <taxon>Actinomycetes</taxon>
        <taxon>Micrococcales</taxon>
        <taxon>Promicromonosporaceae</taxon>
        <taxon>Promicromonospora</taxon>
    </lineage>
</organism>
<protein>
    <recommendedName>
        <fullName evidence="3">GNAT family N-acetyltransferase</fullName>
    </recommendedName>
</protein>
<evidence type="ECO:0000313" key="1">
    <source>
        <dbReference type="EMBL" id="MDR7380934.1"/>
    </source>
</evidence>
<dbReference type="Proteomes" id="UP001183585">
    <property type="component" value="Unassembled WGS sequence"/>
</dbReference>
<gene>
    <name evidence="1" type="ORF">J2S48_000449</name>
</gene>
<accession>A0ABU2CHX0</accession>
<sequence>MAAITKIDGSELAALLHWSDEVSRRLPPASWPPADAEDEPSLVATLGFAWESYQWCGLGTWFAPSAAPQPPAGLSDRYGDLQRDLIAEGI</sequence>
<keyword evidence="2" id="KW-1185">Reference proteome</keyword>
<dbReference type="RefSeq" id="WP_274992160.1">
    <property type="nucleotide sequence ID" value="NZ_JAJQQP010000002.1"/>
</dbReference>
<comment type="caution">
    <text evidence="1">The sequence shown here is derived from an EMBL/GenBank/DDBJ whole genome shotgun (WGS) entry which is preliminary data.</text>
</comment>
<proteinExistence type="predicted"/>
<dbReference type="EMBL" id="JAVDYE010000001">
    <property type="protein sequence ID" value="MDR7380934.1"/>
    <property type="molecule type" value="Genomic_DNA"/>
</dbReference>
<name>A0ABU2CHX0_9MICO</name>
<evidence type="ECO:0000313" key="2">
    <source>
        <dbReference type="Proteomes" id="UP001183585"/>
    </source>
</evidence>
<evidence type="ECO:0008006" key="3">
    <source>
        <dbReference type="Google" id="ProtNLM"/>
    </source>
</evidence>
<reference evidence="1 2" key="1">
    <citation type="submission" date="2023-07" db="EMBL/GenBank/DDBJ databases">
        <title>Sequencing the genomes of 1000 actinobacteria strains.</title>
        <authorList>
            <person name="Klenk H.-P."/>
        </authorList>
    </citation>
    <scope>NUCLEOTIDE SEQUENCE [LARGE SCALE GENOMIC DNA]</scope>
    <source>
        <strain evidence="1 2">DSM 45554</strain>
    </source>
</reference>